<dbReference type="GO" id="GO:0003723">
    <property type="term" value="F:RNA binding"/>
    <property type="evidence" value="ECO:0007669"/>
    <property type="project" value="UniProtKB-UniRule"/>
</dbReference>
<dbReference type="SMART" id="SM00358">
    <property type="entry name" value="DSRM"/>
    <property type="match status" value="1"/>
</dbReference>
<comment type="caution">
    <text evidence="3">The sequence shown here is derived from an EMBL/GenBank/DDBJ whole genome shotgun (WGS) entry which is preliminary data.</text>
</comment>
<dbReference type="Pfam" id="PF00035">
    <property type="entry name" value="dsrm"/>
    <property type="match status" value="1"/>
</dbReference>
<gene>
    <name evidence="3" type="ORF">F5878DRAFT_622101</name>
</gene>
<evidence type="ECO:0000256" key="1">
    <source>
        <dbReference type="PROSITE-ProRule" id="PRU00266"/>
    </source>
</evidence>
<reference evidence="3" key="1">
    <citation type="submission" date="2022-08" db="EMBL/GenBank/DDBJ databases">
        <authorList>
            <consortium name="DOE Joint Genome Institute"/>
            <person name="Min B."/>
            <person name="Riley R."/>
            <person name="Sierra-Patev S."/>
            <person name="Naranjo-Ortiz M."/>
            <person name="Looney B."/>
            <person name="Konkel Z."/>
            <person name="Slot J.C."/>
            <person name="Sakamoto Y."/>
            <person name="Steenwyk J.L."/>
            <person name="Rokas A."/>
            <person name="Carro J."/>
            <person name="Camarero S."/>
            <person name="Ferreira P."/>
            <person name="Molpeceres G."/>
            <person name="Ruiz-Duenas F.J."/>
            <person name="Serrano A."/>
            <person name="Henrissat B."/>
            <person name="Drula E."/>
            <person name="Hughes K.W."/>
            <person name="Mata J.L."/>
            <person name="Ishikawa N.K."/>
            <person name="Vargas-Isla R."/>
            <person name="Ushijima S."/>
            <person name="Smith C.A."/>
            <person name="Ahrendt S."/>
            <person name="Andreopoulos W."/>
            <person name="He G."/>
            <person name="Labutti K."/>
            <person name="Lipzen A."/>
            <person name="Ng V."/>
            <person name="Sandor L."/>
            <person name="Barry K."/>
            <person name="Martinez A.T."/>
            <person name="Xiao Y."/>
            <person name="Gibbons J.G."/>
            <person name="Terashima K."/>
            <person name="Hibbett D.S."/>
            <person name="Grigoriev I.V."/>
        </authorList>
    </citation>
    <scope>NUCLEOTIDE SEQUENCE</scope>
    <source>
        <strain evidence="3">TFB9207</strain>
    </source>
</reference>
<dbReference type="CDD" id="cd10845">
    <property type="entry name" value="DSRM_RNAse_III_family"/>
    <property type="match status" value="1"/>
</dbReference>
<evidence type="ECO:0000259" key="2">
    <source>
        <dbReference type="PROSITE" id="PS50137"/>
    </source>
</evidence>
<dbReference type="Gene3D" id="3.30.160.20">
    <property type="match status" value="1"/>
</dbReference>
<keyword evidence="1" id="KW-0694">RNA-binding</keyword>
<dbReference type="InterPro" id="IPR014720">
    <property type="entry name" value="dsRBD_dom"/>
</dbReference>
<dbReference type="PROSITE" id="PS50137">
    <property type="entry name" value="DS_RBD"/>
    <property type="match status" value="1"/>
</dbReference>
<sequence>MAEPHHYRMRLHQYADQMNRVLLFDRHYRGPEHAVIWRVIVFIDGVEYGRGEGSNKRAAEENAAFQALRVIGVLDSAQR</sequence>
<accession>A0AA38P744</accession>
<evidence type="ECO:0000313" key="4">
    <source>
        <dbReference type="Proteomes" id="UP001163846"/>
    </source>
</evidence>
<dbReference type="AlphaFoldDB" id="A0AA38P744"/>
<dbReference type="EMBL" id="MU806238">
    <property type="protein sequence ID" value="KAJ3837562.1"/>
    <property type="molecule type" value="Genomic_DNA"/>
</dbReference>
<proteinExistence type="predicted"/>
<dbReference type="Proteomes" id="UP001163846">
    <property type="component" value="Unassembled WGS sequence"/>
</dbReference>
<feature type="domain" description="DRBM" evidence="2">
    <location>
        <begin position="6"/>
        <end position="73"/>
    </location>
</feature>
<dbReference type="SUPFAM" id="SSF54768">
    <property type="entry name" value="dsRNA-binding domain-like"/>
    <property type="match status" value="1"/>
</dbReference>
<organism evidence="3 4">
    <name type="scientific">Lentinula raphanica</name>
    <dbReference type="NCBI Taxonomy" id="153919"/>
    <lineage>
        <taxon>Eukaryota</taxon>
        <taxon>Fungi</taxon>
        <taxon>Dikarya</taxon>
        <taxon>Basidiomycota</taxon>
        <taxon>Agaricomycotina</taxon>
        <taxon>Agaricomycetes</taxon>
        <taxon>Agaricomycetidae</taxon>
        <taxon>Agaricales</taxon>
        <taxon>Marasmiineae</taxon>
        <taxon>Omphalotaceae</taxon>
        <taxon>Lentinula</taxon>
    </lineage>
</organism>
<keyword evidence="4" id="KW-1185">Reference proteome</keyword>
<protein>
    <recommendedName>
        <fullName evidence="2">DRBM domain-containing protein</fullName>
    </recommendedName>
</protein>
<name>A0AA38P744_9AGAR</name>
<evidence type="ECO:0000313" key="3">
    <source>
        <dbReference type="EMBL" id="KAJ3837562.1"/>
    </source>
</evidence>